<accession>A0A9W8K6Z8</accession>
<dbReference type="InterPro" id="IPR036844">
    <property type="entry name" value="Hint_dom_sf"/>
</dbReference>
<keyword evidence="2" id="KW-0812">Transmembrane</keyword>
<keyword evidence="4" id="KW-1185">Reference proteome</keyword>
<protein>
    <submittedName>
        <fullName evidence="3">Uncharacterized protein</fullName>
    </submittedName>
</protein>
<dbReference type="SUPFAM" id="SSF51294">
    <property type="entry name" value="Hedgehog/intein (Hint) domain"/>
    <property type="match status" value="1"/>
</dbReference>
<gene>
    <name evidence="3" type="ORF">NLJ89_g2608</name>
</gene>
<dbReference type="GO" id="GO:0016539">
    <property type="term" value="P:intein-mediated protein splicing"/>
    <property type="evidence" value="ECO:0007669"/>
    <property type="project" value="InterPro"/>
</dbReference>
<dbReference type="OrthoDB" id="5212at2759"/>
<proteinExistence type="predicted"/>
<dbReference type="EMBL" id="JANKHO010000165">
    <property type="protein sequence ID" value="KAJ3514037.1"/>
    <property type="molecule type" value="Genomic_DNA"/>
</dbReference>
<feature type="transmembrane region" description="Helical" evidence="2">
    <location>
        <begin position="764"/>
        <end position="782"/>
    </location>
</feature>
<dbReference type="InterPro" id="IPR006141">
    <property type="entry name" value="Intein_N"/>
</dbReference>
<keyword evidence="2" id="KW-0472">Membrane</keyword>
<evidence type="ECO:0000256" key="2">
    <source>
        <dbReference type="SAM" id="Phobius"/>
    </source>
</evidence>
<dbReference type="PROSITE" id="PS50817">
    <property type="entry name" value="INTEIN_N_TER"/>
    <property type="match status" value="1"/>
</dbReference>
<sequence>MATDRSLPSSSISVQQQIGRFSHTKDRATVLNEKKQKKLDALKKKLRQRQAKAVLVDNPHGLPRKFAILIGGHKAIKNIKDSRQFLYAGHTVRFPSFGQANHGLWINNSWIPPENVNLSADKIVYTFTGSLNEQDGGGVIHGQMNFLSLSGLLIHNNKGAYAILLRPYATTYSIAVSANAGAVFSSGKSELTWDVTSASWKNATWEADAGLLAFDTVSNDDPVEPMQVVELGITDNKSASPSVPPAFDFGLPAKESPGQYVAIFQENTDMTSYLIVRVLDPAVIPPPSSKRALNAVSSLFPLLLFIDFDSMGDTFVGAYADAKQNVYAIKGQHTPSMILSQRSFITSALLSSDTLPESIDKPISVTAHSGFRSVEPIRGPFPTLSSPFSNLNLVGLLNLSPMRQDADGQWYDAVTKVILKDFECGILNFMDEELYHTFVGGPPPDLSPEIRNVLYCDPLKNAKFYNSLQVPFLVASLSTSSLPAARHLNGVRAAKVLREIPANDAVYQAQSTLLYAFRWKQMYPVMQAYLDDQEGNDYSAQISAAARVLKEQLADRVKGIPDITGDLAKDLALGRKSIEELEKWALEHNLYWAFMLMYYVETYYLPYLHVKMSSGRLAAEVTMELKTLSAVFGLLEGNRINAAGKTFQAKFNEMIRAFTLTVVLPQYVDCQLNSVETVGLIDKIAASFFDTYGASADPSVTAILASLKGLITDKEIVNNFMRLLTSASLTSGYFRSWPRTVSDMRQLCEHDDWYRQLANGEAPLNLFLLLVATASIILPSFIMKNTRPLTFTAPQLDSIMEAGTKCFVIASVKFVQGALRMETFYDDIAPWATSSQMLFGNEEFVRSLGPQALEVQDGFSRWLVGTTKDTLISDLPLIARIFGKNASLYLARSLGSVVAPANVALTIWNHTTAPDPLKASRNDLVALSHSLAVIGAAAGFISGGNVVSLEASTVAVLEMVSSVMGPLSMAFAVAGLVVLIASDFKPQHPPDPLRRFIESFVKKAGLYMENIAVDYFRVIPAGDMSTPSLEGVSLKQEAACISIAHSQLDPLKGSVKLAKRFSNLLNTCLNLDTDANGLTTIWTFATTTGAKLYLAVDETGSVVALPMPNKVQSNPEGNITPVDPAVCTKQLRQRQWEFVGLEKGSYVTIRDILYLKSSTYTIRSAYTNRYLSVDKNGRPSLDSSTAKWVCEMQPLAPGRLAYFPESWTLYTTSRDESIASIMDFPGSQPLTWSISPPLPLGLHLETHLPDGGKIFILPGRTPTHSTLTTYTVSASIVIDGRRFVRTATVDIEVRNPPGILLGQSYVLAAASAPRKIATAAICNILPKPNQQGIFPTFPPVMRQVAVGDTTDAAIAGAQVDPVLFGYMQLPVVFEEHPVTQMVVNFLVRTISGPLYRGKVAAVGSYPAFDLDRIFTYPPQLDTVIQWDYMAYCEALVVKAIWNRNDFIHPWIDLYKTNDYLATFTSVFYNSAAEFYAAFLGKHFGLRPSLDLAQAYKGKLLNSGWRSIRKAEQAQCTWAHPSLEMYLHFVRCLACGMSESDIDDIYHNLTTVEPRLNPGGFADITPTTWRRYKGWIFPNQFDGHQVDPTALDRTGKNWDNVNVVLAQRFIRDSRFSCDPDSSCFTGDTLVVMADDSLRRIDSIRKGDVVKLMKADTGEEQKREVAFVSTPRRGNRFLFSIDGSQWLFTATHPFIQRQDRSFIVSFVDQNRANATNPTWLAYPTGSLSDGTTYAHSITQYPANAARADDVLYDLLFDSTDANDLGPHCYTATDGHVSMLVASEVPAAHIFPPMTAFVAGLLSSAASVLDIVAHALDDGQEVLELARLLDSCGEEAYATISKKVADDKDCLIPAMSDILSSSSDFQQEVADAVEMGIGAFGLKLLSDIGCGWRFADNEASRVRSVLVAQMLRLNDADFASKFNNGGPLKILLNAIPFEISEKNITRNGPCLLSLICVADIGRPDNVTVPVSIANASGDVLVGRVALLDTQNPSFVTLWDEQYNSAVGSLMIRLCTVGKAGLLAVEGWNLRASVTFGQVLGTITGKKIAQYCEGDTSA</sequence>
<feature type="transmembrane region" description="Helical" evidence="2">
    <location>
        <begin position="928"/>
        <end position="947"/>
    </location>
</feature>
<keyword evidence="2" id="KW-1133">Transmembrane helix</keyword>
<feature type="coiled-coil region" evidence="1">
    <location>
        <begin position="25"/>
        <end position="52"/>
    </location>
</feature>
<feature type="transmembrane region" description="Helical" evidence="2">
    <location>
        <begin position="959"/>
        <end position="981"/>
    </location>
</feature>
<comment type="caution">
    <text evidence="3">The sequence shown here is derived from an EMBL/GenBank/DDBJ whole genome shotgun (WGS) entry which is preliminary data.</text>
</comment>
<name>A0A9W8K6Z8_9AGAR</name>
<dbReference type="Proteomes" id="UP001148786">
    <property type="component" value="Unassembled WGS sequence"/>
</dbReference>
<keyword evidence="1" id="KW-0175">Coiled coil</keyword>
<evidence type="ECO:0000313" key="4">
    <source>
        <dbReference type="Proteomes" id="UP001148786"/>
    </source>
</evidence>
<organism evidence="3 4">
    <name type="scientific">Agrocybe chaxingu</name>
    <dbReference type="NCBI Taxonomy" id="84603"/>
    <lineage>
        <taxon>Eukaryota</taxon>
        <taxon>Fungi</taxon>
        <taxon>Dikarya</taxon>
        <taxon>Basidiomycota</taxon>
        <taxon>Agaricomycotina</taxon>
        <taxon>Agaricomycetes</taxon>
        <taxon>Agaricomycetidae</taxon>
        <taxon>Agaricales</taxon>
        <taxon>Agaricineae</taxon>
        <taxon>Strophariaceae</taxon>
        <taxon>Agrocybe</taxon>
    </lineage>
</organism>
<dbReference type="Gene3D" id="2.170.16.10">
    <property type="entry name" value="Hedgehog/Intein (Hint) domain"/>
    <property type="match status" value="1"/>
</dbReference>
<evidence type="ECO:0000313" key="3">
    <source>
        <dbReference type="EMBL" id="KAJ3514037.1"/>
    </source>
</evidence>
<evidence type="ECO:0000256" key="1">
    <source>
        <dbReference type="SAM" id="Coils"/>
    </source>
</evidence>
<reference evidence="3" key="1">
    <citation type="submission" date="2022-07" db="EMBL/GenBank/DDBJ databases">
        <title>Genome Sequence of Agrocybe chaxingu.</title>
        <authorList>
            <person name="Buettner E."/>
        </authorList>
    </citation>
    <scope>NUCLEOTIDE SEQUENCE</scope>
    <source>
        <strain evidence="3">MP-N11</strain>
    </source>
</reference>
<feature type="transmembrane region" description="Helical" evidence="2">
    <location>
        <begin position="889"/>
        <end position="908"/>
    </location>
</feature>